<dbReference type="EMBL" id="BEXA01000001">
    <property type="protein sequence ID" value="GAY72309.1"/>
    <property type="molecule type" value="Genomic_DNA"/>
</dbReference>
<sequence>MVGLTKGSGQTAVAAATNYSTMKTMLKNSNAETKANYVSVNIKRVLKLSKQPLMSKH</sequence>
<protein>
    <submittedName>
        <fullName evidence="1">Uncharacterized protein</fullName>
    </submittedName>
</protein>
<evidence type="ECO:0000313" key="1">
    <source>
        <dbReference type="EMBL" id="GAY72309.1"/>
    </source>
</evidence>
<comment type="caution">
    <text evidence="1">The sequence shown here is derived from an EMBL/GenBank/DDBJ whole genome shotgun (WGS) entry which is preliminary data.</text>
</comment>
<reference evidence="1 2" key="1">
    <citation type="submission" date="2017-11" db="EMBL/GenBank/DDBJ databases">
        <title>Draft Genome Sequence of Lactobacillus curieae NBRC 111893 isolated from Koso, a Japanese sugar-Vegetable Fermented Beverage.</title>
        <authorList>
            <person name="Chiou T.Y."/>
            <person name="Oshima K."/>
            <person name="Suda W."/>
            <person name="Hattori M."/>
            <person name="Takahashi T."/>
        </authorList>
    </citation>
    <scope>NUCLEOTIDE SEQUENCE [LARGE SCALE GENOMIC DNA]</scope>
    <source>
        <strain evidence="1 2">NBRC111893</strain>
    </source>
</reference>
<organism evidence="1 2">
    <name type="scientific">Lentilactobacillus kosonis</name>
    <dbReference type="NCBI Taxonomy" id="2810561"/>
    <lineage>
        <taxon>Bacteria</taxon>
        <taxon>Bacillati</taxon>
        <taxon>Bacillota</taxon>
        <taxon>Bacilli</taxon>
        <taxon>Lactobacillales</taxon>
        <taxon>Lactobacillaceae</taxon>
        <taxon>Lentilactobacillus</taxon>
    </lineage>
</organism>
<proteinExistence type="predicted"/>
<accession>A0A401FIX8</accession>
<dbReference type="Proteomes" id="UP000286974">
    <property type="component" value="Unassembled WGS sequence"/>
</dbReference>
<keyword evidence="2" id="KW-1185">Reference proteome</keyword>
<evidence type="ECO:0000313" key="2">
    <source>
        <dbReference type="Proteomes" id="UP000286974"/>
    </source>
</evidence>
<dbReference type="AlphaFoldDB" id="A0A401FIX8"/>
<gene>
    <name evidence="1" type="ORF">NBRC111893_455</name>
</gene>
<name>A0A401FIX8_9LACO</name>